<gene>
    <name evidence="2" type="ORF">Triagg1_7620</name>
</gene>
<feature type="compositionally biased region" description="Polar residues" evidence="1">
    <location>
        <begin position="99"/>
        <end position="115"/>
    </location>
</feature>
<dbReference type="GeneID" id="87922281"/>
<organism evidence="2 3">
    <name type="scientific">Trichoderma aggressivum f. europaeum</name>
    <dbReference type="NCBI Taxonomy" id="173218"/>
    <lineage>
        <taxon>Eukaryota</taxon>
        <taxon>Fungi</taxon>
        <taxon>Dikarya</taxon>
        <taxon>Ascomycota</taxon>
        <taxon>Pezizomycotina</taxon>
        <taxon>Sordariomycetes</taxon>
        <taxon>Hypocreomycetidae</taxon>
        <taxon>Hypocreales</taxon>
        <taxon>Hypocreaceae</taxon>
        <taxon>Trichoderma</taxon>
    </lineage>
</organism>
<evidence type="ECO:0000313" key="2">
    <source>
        <dbReference type="EMBL" id="KAK4067440.1"/>
    </source>
</evidence>
<reference evidence="2" key="1">
    <citation type="submission" date="2023-11" db="EMBL/GenBank/DDBJ databases">
        <title>The genome sequences of three competitors of mushroom-forming fungi.</title>
        <authorList>
            <person name="Beijen E."/>
            <person name="Ohm R.A."/>
        </authorList>
    </citation>
    <scope>NUCLEOTIDE SEQUENCE</scope>
    <source>
        <strain evidence="2">CBS 100526</strain>
    </source>
</reference>
<protein>
    <submittedName>
        <fullName evidence="2">Uncharacterized protein</fullName>
    </submittedName>
</protein>
<sequence length="536" mass="58570">MSDNEHTAEVTASSTSDSHDDSYFDLTVRSLPVPPPFLLLTLAPPSHEPPRLTPWERAMQDGAFTNSTSPAGSPDRKRAESLSTSAPKFGVDPPRPPQRQVTPASPRKSNASSNARFWKWRSRSAKSASEADALLNGRCASRVTSATGPKSKPDLPKPDPPAIHQVWTPYLSESDHVFSLQHPTAEPLSPSAAAMTPSKSQQSSESIVVSPGLKSRRLVDTPKITSPESHTQTTMKAGLPTPLLSPRVLYLKAKKEIESKLKQKQHEDSYIHCTSDAGNQTDIGLEAKHLAHDEDCRTRSTVEGARKFLASQNISKTGTWFKDEFHTSKIGRKLFGRAPWHRKESGDSFTSVSSSIRAVLKGKTPPASPATFGLSQTSRYNLSHSTFPGGEAIRVSTPPLDEDTADGRPRAFFTSLTPPTQDGETNSKTASPSNRSVKRFSIHGGSIASQPREWWEQAPQRGSRRDIPVTIRTSASRFEFDVPEHLPSSPMCPANKRHKSGGTGVCVYHGRRKTRSVLREEMSRAEAPEHSSADIG</sequence>
<proteinExistence type="predicted"/>
<comment type="caution">
    <text evidence="2">The sequence shown here is derived from an EMBL/GenBank/DDBJ whole genome shotgun (WGS) entry which is preliminary data.</text>
</comment>
<feature type="region of interest" description="Disordered" evidence="1">
    <location>
        <begin position="389"/>
        <end position="437"/>
    </location>
</feature>
<evidence type="ECO:0000256" key="1">
    <source>
        <dbReference type="SAM" id="MobiDB-lite"/>
    </source>
</evidence>
<dbReference type="EMBL" id="JAWRVG010000034">
    <property type="protein sequence ID" value="KAK4067440.1"/>
    <property type="molecule type" value="Genomic_DNA"/>
</dbReference>
<feature type="region of interest" description="Disordered" evidence="1">
    <location>
        <begin position="183"/>
        <end position="240"/>
    </location>
</feature>
<feature type="region of interest" description="Disordered" evidence="1">
    <location>
        <begin position="517"/>
        <end position="536"/>
    </location>
</feature>
<feature type="compositionally biased region" description="Polar residues" evidence="1">
    <location>
        <begin position="414"/>
        <end position="435"/>
    </location>
</feature>
<feature type="region of interest" description="Disordered" evidence="1">
    <location>
        <begin position="1"/>
        <end position="22"/>
    </location>
</feature>
<name>A0AAE1IBT0_9HYPO</name>
<feature type="region of interest" description="Disordered" evidence="1">
    <location>
        <begin position="35"/>
        <end position="165"/>
    </location>
</feature>
<dbReference type="Proteomes" id="UP001273209">
    <property type="component" value="Unassembled WGS sequence"/>
</dbReference>
<evidence type="ECO:0000313" key="3">
    <source>
        <dbReference type="Proteomes" id="UP001273209"/>
    </source>
</evidence>
<dbReference type="AlphaFoldDB" id="A0AAE1IBT0"/>
<accession>A0AAE1IBT0</accession>
<feature type="compositionally biased region" description="Polar residues" evidence="1">
    <location>
        <begin position="223"/>
        <end position="235"/>
    </location>
</feature>
<feature type="compositionally biased region" description="Polar residues" evidence="1">
    <location>
        <begin position="197"/>
        <end position="207"/>
    </location>
</feature>
<dbReference type="RefSeq" id="XP_062753445.1">
    <property type="nucleotide sequence ID" value="XM_062902376.1"/>
</dbReference>
<keyword evidence="3" id="KW-1185">Reference proteome</keyword>